<dbReference type="Gene3D" id="1.10.357.10">
    <property type="entry name" value="Tetracycline Repressor, domain 2"/>
    <property type="match status" value="1"/>
</dbReference>
<evidence type="ECO:0000256" key="3">
    <source>
        <dbReference type="ARBA" id="ARBA00023163"/>
    </source>
</evidence>
<dbReference type="InterPro" id="IPR001647">
    <property type="entry name" value="HTH_TetR"/>
</dbReference>
<comment type="caution">
    <text evidence="6">The sequence shown here is derived from an EMBL/GenBank/DDBJ whole genome shotgun (WGS) entry which is preliminary data.</text>
</comment>
<evidence type="ECO:0000313" key="7">
    <source>
        <dbReference type="Proteomes" id="UP001161405"/>
    </source>
</evidence>
<dbReference type="SUPFAM" id="SSF46689">
    <property type="entry name" value="Homeodomain-like"/>
    <property type="match status" value="1"/>
</dbReference>
<accession>A0ABQ5UUJ6</accession>
<dbReference type="EMBL" id="BSNI01000002">
    <property type="protein sequence ID" value="GLQ18948.1"/>
    <property type="molecule type" value="Genomic_DNA"/>
</dbReference>
<dbReference type="InterPro" id="IPR049484">
    <property type="entry name" value="Rv0078-like_C"/>
</dbReference>
<dbReference type="Proteomes" id="UP001161405">
    <property type="component" value="Unassembled WGS sequence"/>
</dbReference>
<feature type="DNA-binding region" description="H-T-H motif" evidence="4">
    <location>
        <begin position="37"/>
        <end position="56"/>
    </location>
</feature>
<keyword evidence="3" id="KW-0804">Transcription</keyword>
<dbReference type="InterPro" id="IPR009057">
    <property type="entry name" value="Homeodomain-like_sf"/>
</dbReference>
<evidence type="ECO:0000256" key="4">
    <source>
        <dbReference type="PROSITE-ProRule" id="PRU00335"/>
    </source>
</evidence>
<dbReference type="PANTHER" id="PTHR30055">
    <property type="entry name" value="HTH-TYPE TRANSCRIPTIONAL REGULATOR RUTR"/>
    <property type="match status" value="1"/>
</dbReference>
<protein>
    <submittedName>
        <fullName evidence="6">TetR family transcriptional regulator</fullName>
    </submittedName>
</protein>
<reference evidence="6" key="2">
    <citation type="submission" date="2023-01" db="EMBL/GenBank/DDBJ databases">
        <title>Draft genome sequence of Maritalea porphyrae strain NBRC 107169.</title>
        <authorList>
            <person name="Sun Q."/>
            <person name="Mori K."/>
        </authorList>
    </citation>
    <scope>NUCLEOTIDE SEQUENCE</scope>
    <source>
        <strain evidence="6">NBRC 107169</strain>
    </source>
</reference>
<dbReference type="PRINTS" id="PR00455">
    <property type="entry name" value="HTHTETR"/>
</dbReference>
<keyword evidence="1" id="KW-0805">Transcription regulation</keyword>
<evidence type="ECO:0000256" key="1">
    <source>
        <dbReference type="ARBA" id="ARBA00023015"/>
    </source>
</evidence>
<keyword evidence="7" id="KW-1185">Reference proteome</keyword>
<evidence type="ECO:0000256" key="2">
    <source>
        <dbReference type="ARBA" id="ARBA00023125"/>
    </source>
</evidence>
<organism evidence="6 7">
    <name type="scientific">Maritalea porphyrae</name>
    <dbReference type="NCBI Taxonomy" id="880732"/>
    <lineage>
        <taxon>Bacteria</taxon>
        <taxon>Pseudomonadati</taxon>
        <taxon>Pseudomonadota</taxon>
        <taxon>Alphaproteobacteria</taxon>
        <taxon>Hyphomicrobiales</taxon>
        <taxon>Devosiaceae</taxon>
        <taxon>Maritalea</taxon>
    </lineage>
</organism>
<dbReference type="RefSeq" id="WP_284366081.1">
    <property type="nucleotide sequence ID" value="NZ_BSNI01000002.1"/>
</dbReference>
<dbReference type="Pfam" id="PF21351">
    <property type="entry name" value="TetR_C_41"/>
    <property type="match status" value="1"/>
</dbReference>
<proteinExistence type="predicted"/>
<reference evidence="6" key="1">
    <citation type="journal article" date="2014" name="Int. J. Syst. Evol. Microbiol.">
        <title>Complete genome of a new Firmicutes species belonging to the dominant human colonic microbiota ('Ruminococcus bicirculans') reveals two chromosomes and a selective capacity to utilize plant glucans.</title>
        <authorList>
            <consortium name="NISC Comparative Sequencing Program"/>
            <person name="Wegmann U."/>
            <person name="Louis P."/>
            <person name="Goesmann A."/>
            <person name="Henrissat B."/>
            <person name="Duncan S.H."/>
            <person name="Flint H.J."/>
        </authorList>
    </citation>
    <scope>NUCLEOTIDE SEQUENCE</scope>
    <source>
        <strain evidence="6">NBRC 107169</strain>
    </source>
</reference>
<dbReference type="InterPro" id="IPR050109">
    <property type="entry name" value="HTH-type_TetR-like_transc_reg"/>
</dbReference>
<dbReference type="PANTHER" id="PTHR30055:SF234">
    <property type="entry name" value="HTH-TYPE TRANSCRIPTIONAL REGULATOR BETI"/>
    <property type="match status" value="1"/>
</dbReference>
<dbReference type="Pfam" id="PF00440">
    <property type="entry name" value="TetR_N"/>
    <property type="match status" value="1"/>
</dbReference>
<sequence>MQSKIYKSNKDRTQATRAQLIAAARELFVEGGYADTGTPAIVKKAKVTRGALYHHFVDKADLLTAVIAEEAQAVAESIISHAEGTSAIQSLKNGSRAYIEAMQVPGRTRLLLEIGPAVLGTNLMRKIDDGAAHRTLLDGLKAAFDDDQAKSKDIEVLADLLSAAFDRAAIAVSAGADAEIYVNAMERLIEGSLAR</sequence>
<gene>
    <name evidence="6" type="ORF">GCM10007879_31970</name>
</gene>
<evidence type="ECO:0000313" key="6">
    <source>
        <dbReference type="EMBL" id="GLQ18948.1"/>
    </source>
</evidence>
<keyword evidence="2 4" id="KW-0238">DNA-binding</keyword>
<dbReference type="PROSITE" id="PS50977">
    <property type="entry name" value="HTH_TETR_2"/>
    <property type="match status" value="1"/>
</dbReference>
<feature type="domain" description="HTH tetR-type" evidence="5">
    <location>
        <begin position="14"/>
        <end position="74"/>
    </location>
</feature>
<evidence type="ECO:0000259" key="5">
    <source>
        <dbReference type="PROSITE" id="PS50977"/>
    </source>
</evidence>
<name>A0ABQ5UUJ6_9HYPH</name>